<dbReference type="AlphaFoldDB" id="A0A4R4Z8Q4"/>
<dbReference type="GO" id="GO:0046872">
    <property type="term" value="F:metal ion binding"/>
    <property type="evidence" value="ECO:0007669"/>
    <property type="project" value="UniProtKB-KW"/>
</dbReference>
<evidence type="ECO:0000313" key="5">
    <source>
        <dbReference type="EMBL" id="TDD54336.1"/>
    </source>
</evidence>
<dbReference type="OrthoDB" id="3353438at2"/>
<keyword evidence="3" id="KW-0456">Lyase</keyword>
<dbReference type="InterPro" id="IPR015813">
    <property type="entry name" value="Pyrv/PenolPyrv_kinase-like_dom"/>
</dbReference>
<dbReference type="InterPro" id="IPR050251">
    <property type="entry name" value="HpcH-HpaI_aldolase"/>
</dbReference>
<organism evidence="5 6">
    <name type="scientific">Saccharopolyspora elongata</name>
    <dbReference type="NCBI Taxonomy" id="2530387"/>
    <lineage>
        <taxon>Bacteria</taxon>
        <taxon>Bacillati</taxon>
        <taxon>Actinomycetota</taxon>
        <taxon>Actinomycetes</taxon>
        <taxon>Pseudonocardiales</taxon>
        <taxon>Pseudonocardiaceae</taxon>
        <taxon>Saccharopolyspora</taxon>
    </lineage>
</organism>
<reference evidence="5 6" key="1">
    <citation type="submission" date="2019-03" db="EMBL/GenBank/DDBJ databases">
        <title>Draft genome sequences of novel Actinobacteria.</title>
        <authorList>
            <person name="Sahin N."/>
            <person name="Ay H."/>
            <person name="Saygin H."/>
        </authorList>
    </citation>
    <scope>NUCLEOTIDE SEQUENCE [LARGE SCALE GENOMIC DNA]</scope>
    <source>
        <strain evidence="5 6">7K502</strain>
    </source>
</reference>
<dbReference type="GO" id="GO:0005737">
    <property type="term" value="C:cytoplasm"/>
    <property type="evidence" value="ECO:0007669"/>
    <property type="project" value="TreeGrafter"/>
</dbReference>
<dbReference type="Gene3D" id="3.20.20.60">
    <property type="entry name" value="Phosphoenolpyruvate-binding domains"/>
    <property type="match status" value="1"/>
</dbReference>
<sequence length="261" mass="27949">MATLRETLEAGRPTVGGWCSIPSPFAAELMGRCEYDWVCIDTQHGLVGYDQMVLMLQALAITGTPTFVRVPWNQPDQIMKALDAGAHGIIVPMVNNAEEARRAVEAAKYPPMGSRSWGPIRAAFELDDYTPEAGNRRTVLAAMIETPEGVRNADEILSTPGIDAAYIGPSDLALGHGMAPVLAVREAEHEQLVRSILDSCRRNGVLAGIHCDSAQTVQRWHDLGFDLASLSSDAVLLREAATAAVRQVTGRAGRAAGAGYA</sequence>
<dbReference type="RefSeq" id="WP_132482415.1">
    <property type="nucleotide sequence ID" value="NZ_SMKW01000006.1"/>
</dbReference>
<evidence type="ECO:0000313" key="6">
    <source>
        <dbReference type="Proteomes" id="UP000294947"/>
    </source>
</evidence>
<dbReference type="EMBL" id="SMKW01000006">
    <property type="protein sequence ID" value="TDD54336.1"/>
    <property type="molecule type" value="Genomic_DNA"/>
</dbReference>
<dbReference type="InterPro" id="IPR040442">
    <property type="entry name" value="Pyrv_kinase-like_dom_sf"/>
</dbReference>
<dbReference type="PANTHER" id="PTHR30502:SF0">
    <property type="entry name" value="PHOSPHOENOLPYRUVATE CARBOXYLASE FAMILY PROTEIN"/>
    <property type="match status" value="1"/>
</dbReference>
<protein>
    <submittedName>
        <fullName evidence="5">2,4-dihydroxyhept-2-ene-1,7-dioic acid aldolase</fullName>
    </submittedName>
</protein>
<evidence type="ECO:0000256" key="1">
    <source>
        <dbReference type="ARBA" id="ARBA00005568"/>
    </source>
</evidence>
<dbReference type="Proteomes" id="UP000294947">
    <property type="component" value="Unassembled WGS sequence"/>
</dbReference>
<comment type="similarity">
    <text evidence="1">Belongs to the HpcH/HpaI aldolase family.</text>
</comment>
<dbReference type="InterPro" id="IPR005000">
    <property type="entry name" value="Aldolase/citrate-lyase_domain"/>
</dbReference>
<accession>A0A4R4Z8Q4</accession>
<keyword evidence="6" id="KW-1185">Reference proteome</keyword>
<evidence type="ECO:0000259" key="4">
    <source>
        <dbReference type="Pfam" id="PF03328"/>
    </source>
</evidence>
<comment type="caution">
    <text evidence="5">The sequence shown here is derived from an EMBL/GenBank/DDBJ whole genome shotgun (WGS) entry which is preliminary data.</text>
</comment>
<gene>
    <name evidence="5" type="ORF">E1288_07000</name>
</gene>
<dbReference type="SUPFAM" id="SSF51621">
    <property type="entry name" value="Phosphoenolpyruvate/pyruvate domain"/>
    <property type="match status" value="1"/>
</dbReference>
<name>A0A4R4Z8Q4_9PSEU</name>
<dbReference type="Pfam" id="PF03328">
    <property type="entry name" value="HpcH_HpaI"/>
    <property type="match status" value="1"/>
</dbReference>
<proteinExistence type="inferred from homology"/>
<dbReference type="PANTHER" id="PTHR30502">
    <property type="entry name" value="2-KETO-3-DEOXY-L-RHAMNONATE ALDOLASE"/>
    <property type="match status" value="1"/>
</dbReference>
<evidence type="ECO:0000256" key="2">
    <source>
        <dbReference type="ARBA" id="ARBA00022723"/>
    </source>
</evidence>
<evidence type="ECO:0000256" key="3">
    <source>
        <dbReference type="ARBA" id="ARBA00023239"/>
    </source>
</evidence>
<dbReference type="GO" id="GO:0016832">
    <property type="term" value="F:aldehyde-lyase activity"/>
    <property type="evidence" value="ECO:0007669"/>
    <property type="project" value="TreeGrafter"/>
</dbReference>
<keyword evidence="2" id="KW-0479">Metal-binding</keyword>
<feature type="domain" description="HpcH/HpaI aldolase/citrate lyase" evidence="4">
    <location>
        <begin position="19"/>
        <end position="229"/>
    </location>
</feature>